<dbReference type="Pfam" id="PF18758">
    <property type="entry name" value="KDZ"/>
    <property type="match status" value="1"/>
</dbReference>
<dbReference type="PANTHER" id="PTHR33104">
    <property type="entry name" value="SI:DKEY-29D5.2"/>
    <property type="match status" value="1"/>
</dbReference>
<protein>
    <recommendedName>
        <fullName evidence="1">CxC3 like cysteine cluster domain-containing protein</fullName>
    </recommendedName>
</protein>
<feature type="domain" description="CxC3 like cysteine cluster" evidence="1">
    <location>
        <begin position="7"/>
        <end position="72"/>
    </location>
</feature>
<dbReference type="PANTHER" id="PTHR33104:SF2">
    <property type="entry name" value="CXC3 LIKE CYSTEINE CLUSTER DOMAIN-CONTAINING PROTEIN"/>
    <property type="match status" value="1"/>
</dbReference>
<organism evidence="2 3">
    <name type="scientific">Daphnia pulex</name>
    <name type="common">Water flea</name>
    <dbReference type="NCBI Taxonomy" id="6669"/>
    <lineage>
        <taxon>Eukaryota</taxon>
        <taxon>Metazoa</taxon>
        <taxon>Ecdysozoa</taxon>
        <taxon>Arthropoda</taxon>
        <taxon>Crustacea</taxon>
        <taxon>Branchiopoda</taxon>
        <taxon>Diplostraca</taxon>
        <taxon>Cladocera</taxon>
        <taxon>Anomopoda</taxon>
        <taxon>Daphniidae</taxon>
        <taxon>Daphnia</taxon>
    </lineage>
</organism>
<keyword evidence="3" id="KW-1185">Reference proteome</keyword>
<dbReference type="InterPro" id="IPR040564">
    <property type="entry name" value="CxC3-like"/>
</dbReference>
<evidence type="ECO:0000259" key="1">
    <source>
        <dbReference type="Pfam" id="PF18804"/>
    </source>
</evidence>
<dbReference type="KEGG" id="dpx:DAPPUDRAFT_337120"/>
<evidence type="ECO:0000313" key="2">
    <source>
        <dbReference type="EMBL" id="EFX62315.1"/>
    </source>
</evidence>
<dbReference type="Pfam" id="PF18804">
    <property type="entry name" value="CxC3"/>
    <property type="match status" value="1"/>
</dbReference>
<gene>
    <name evidence="2" type="ORF">DAPPUDRAFT_337120</name>
</gene>
<dbReference type="OrthoDB" id="6369081at2759"/>
<accession>E9I115</accession>
<dbReference type="AlphaFoldDB" id="E9I115"/>
<evidence type="ECO:0000313" key="3">
    <source>
        <dbReference type="Proteomes" id="UP000000305"/>
    </source>
</evidence>
<dbReference type="InterPro" id="IPR040521">
    <property type="entry name" value="KDZ"/>
</dbReference>
<dbReference type="Proteomes" id="UP000000305">
    <property type="component" value="Unassembled WGS sequence"/>
</dbReference>
<dbReference type="PhylomeDB" id="E9I115"/>
<name>E9I115_DAPPU</name>
<dbReference type="EMBL" id="GL733680">
    <property type="protein sequence ID" value="EFX62315.1"/>
    <property type="molecule type" value="Genomic_DNA"/>
</dbReference>
<sequence>MKLIPNPDPNLQIAVVMHQGRFDLRAASFLCMDCRETTDADQNGYIFSGFWPARATTSISYLFCEELFAMWAFKEWELCRLNIKVKIKNMSTVTSPPCGKSPLMGSSDGNVKLKRHASAGKVLNPQNERESIQEETLRFGDLVIKSNKDLIKGIFFFRHTQKKEMCGGSAYKAAKVDSCKRSKFDETGLLLSVCRHGIGLGAINMQEGESMKHILFLQKLVFGLNCKFFCNDVICGYEKFVRKVAIAFPEYQQMTSKMKGILPRIHAKAHHWPFQILYNPQWQKGAGLTVGEEHEQVFF</sequence>
<proteinExistence type="predicted"/>
<dbReference type="HOGENOM" id="CLU_056067_0_0_1"/>
<dbReference type="InParanoid" id="E9I115"/>
<reference evidence="2 3" key="1">
    <citation type="journal article" date="2011" name="Science">
        <title>The ecoresponsive genome of Daphnia pulex.</title>
        <authorList>
            <person name="Colbourne J.K."/>
            <person name="Pfrender M.E."/>
            <person name="Gilbert D."/>
            <person name="Thomas W.K."/>
            <person name="Tucker A."/>
            <person name="Oakley T.H."/>
            <person name="Tokishita S."/>
            <person name="Aerts A."/>
            <person name="Arnold G.J."/>
            <person name="Basu M.K."/>
            <person name="Bauer D.J."/>
            <person name="Caceres C.E."/>
            <person name="Carmel L."/>
            <person name="Casola C."/>
            <person name="Choi J.H."/>
            <person name="Detter J.C."/>
            <person name="Dong Q."/>
            <person name="Dusheyko S."/>
            <person name="Eads B.D."/>
            <person name="Frohlich T."/>
            <person name="Geiler-Samerotte K.A."/>
            <person name="Gerlach D."/>
            <person name="Hatcher P."/>
            <person name="Jogdeo S."/>
            <person name="Krijgsveld J."/>
            <person name="Kriventseva E.V."/>
            <person name="Kultz D."/>
            <person name="Laforsch C."/>
            <person name="Lindquist E."/>
            <person name="Lopez J."/>
            <person name="Manak J.R."/>
            <person name="Muller J."/>
            <person name="Pangilinan J."/>
            <person name="Patwardhan R.P."/>
            <person name="Pitluck S."/>
            <person name="Pritham E.J."/>
            <person name="Rechtsteiner A."/>
            <person name="Rho M."/>
            <person name="Rogozin I.B."/>
            <person name="Sakarya O."/>
            <person name="Salamov A."/>
            <person name="Schaack S."/>
            <person name="Shapiro H."/>
            <person name="Shiga Y."/>
            <person name="Skalitzky C."/>
            <person name="Smith Z."/>
            <person name="Souvorov A."/>
            <person name="Sung W."/>
            <person name="Tang Z."/>
            <person name="Tsuchiya D."/>
            <person name="Tu H."/>
            <person name="Vos H."/>
            <person name="Wang M."/>
            <person name="Wolf Y.I."/>
            <person name="Yamagata H."/>
            <person name="Yamada T."/>
            <person name="Ye Y."/>
            <person name="Shaw J.R."/>
            <person name="Andrews J."/>
            <person name="Crease T.J."/>
            <person name="Tang H."/>
            <person name="Lucas S.M."/>
            <person name="Robertson H.M."/>
            <person name="Bork P."/>
            <person name="Koonin E.V."/>
            <person name="Zdobnov E.M."/>
            <person name="Grigoriev I.V."/>
            <person name="Lynch M."/>
            <person name="Boore J.L."/>
        </authorList>
    </citation>
    <scope>NUCLEOTIDE SEQUENCE [LARGE SCALE GENOMIC DNA]</scope>
</reference>